<protein>
    <submittedName>
        <fullName evidence="3">Uncharacterized protein</fullName>
    </submittedName>
</protein>
<feature type="chain" id="PRO_5019760212" evidence="2">
    <location>
        <begin position="27"/>
        <end position="92"/>
    </location>
</feature>
<evidence type="ECO:0000313" key="3">
    <source>
        <dbReference type="EMBL" id="QBP13795.1"/>
    </source>
</evidence>
<dbReference type="Proteomes" id="UP000253772">
    <property type="component" value="Chromosome c2"/>
</dbReference>
<sequence>MKRDCGVRVMTAAWLLAAASSGNALAQHVVGGMGEPVRMGAFDARGQFEGQAILATPVSGKEKARARQTGTRRVPAAGTRGVTPTLPGKQLP</sequence>
<evidence type="ECO:0000256" key="2">
    <source>
        <dbReference type="SAM" id="SignalP"/>
    </source>
</evidence>
<dbReference type="AlphaFoldDB" id="A0A482IXH7"/>
<evidence type="ECO:0000256" key="1">
    <source>
        <dbReference type="SAM" id="MobiDB-lite"/>
    </source>
</evidence>
<dbReference type="RefSeq" id="WP_024570301.1">
    <property type="nucleotide sequence ID" value="NZ_CP037901.1"/>
</dbReference>
<accession>A0A482IXH7</accession>
<feature type="region of interest" description="Disordered" evidence="1">
    <location>
        <begin position="58"/>
        <end position="92"/>
    </location>
</feature>
<keyword evidence="2" id="KW-0732">Signal</keyword>
<gene>
    <name evidence="3" type="ORF">DDF84_029940</name>
</gene>
<proteinExistence type="predicted"/>
<dbReference type="EMBL" id="CP037901">
    <property type="protein sequence ID" value="QBP13795.1"/>
    <property type="molecule type" value="Genomic_DNA"/>
</dbReference>
<name>A0A482IXH7_9BURK</name>
<reference evidence="3 4" key="1">
    <citation type="submission" date="2019-03" db="EMBL/GenBank/DDBJ databases">
        <title>Comparative insights into the high quality Complete genome sequence of highly metal resistant Cupriavidus metallidurans strain BS1 isolated from a gold-copper mine.</title>
        <authorList>
            <person name="Mazhar H.S."/>
            <person name="Rensing C."/>
        </authorList>
    </citation>
    <scope>NUCLEOTIDE SEQUENCE [LARGE SCALE GENOMIC DNA]</scope>
    <source>
        <strain evidence="3 4">BS1</strain>
    </source>
</reference>
<organism evidence="3 4">
    <name type="scientific">Cupriavidus metallidurans</name>
    <dbReference type="NCBI Taxonomy" id="119219"/>
    <lineage>
        <taxon>Bacteria</taxon>
        <taxon>Pseudomonadati</taxon>
        <taxon>Pseudomonadota</taxon>
        <taxon>Betaproteobacteria</taxon>
        <taxon>Burkholderiales</taxon>
        <taxon>Burkholderiaceae</taxon>
        <taxon>Cupriavidus</taxon>
    </lineage>
</organism>
<feature type="signal peptide" evidence="2">
    <location>
        <begin position="1"/>
        <end position="26"/>
    </location>
</feature>
<dbReference type="OrthoDB" id="8969105at2"/>
<evidence type="ECO:0000313" key="4">
    <source>
        <dbReference type="Proteomes" id="UP000253772"/>
    </source>
</evidence>